<protein>
    <submittedName>
        <fullName evidence="1">11765_t:CDS:1</fullName>
    </submittedName>
</protein>
<proteinExistence type="predicted"/>
<name>A0ACA9MSQ7_9GLOM</name>
<feature type="non-terminal residue" evidence="1">
    <location>
        <position position="68"/>
    </location>
</feature>
<organism evidence="1 2">
    <name type="scientific">Scutellospora calospora</name>
    <dbReference type="NCBI Taxonomy" id="85575"/>
    <lineage>
        <taxon>Eukaryota</taxon>
        <taxon>Fungi</taxon>
        <taxon>Fungi incertae sedis</taxon>
        <taxon>Mucoromycota</taxon>
        <taxon>Glomeromycotina</taxon>
        <taxon>Glomeromycetes</taxon>
        <taxon>Diversisporales</taxon>
        <taxon>Gigasporaceae</taxon>
        <taxon>Scutellospora</taxon>
    </lineage>
</organism>
<gene>
    <name evidence="1" type="ORF">SCALOS_LOCUS7124</name>
</gene>
<keyword evidence="2" id="KW-1185">Reference proteome</keyword>
<dbReference type="Proteomes" id="UP000789860">
    <property type="component" value="Unassembled WGS sequence"/>
</dbReference>
<dbReference type="EMBL" id="CAJVPM010015251">
    <property type="protein sequence ID" value="CAG8606645.1"/>
    <property type="molecule type" value="Genomic_DNA"/>
</dbReference>
<comment type="caution">
    <text evidence="1">The sequence shown here is derived from an EMBL/GenBank/DDBJ whole genome shotgun (WGS) entry which is preliminary data.</text>
</comment>
<accession>A0ACA9MSQ7</accession>
<evidence type="ECO:0000313" key="2">
    <source>
        <dbReference type="Proteomes" id="UP000789860"/>
    </source>
</evidence>
<sequence>INRQFNTTFTGNQCNDRFQRLLMMKYRNNKGGKSIFYRRLYFDEFRTFFWLQPDDSNDHEHRLNMSHR</sequence>
<evidence type="ECO:0000313" key="1">
    <source>
        <dbReference type="EMBL" id="CAG8606645.1"/>
    </source>
</evidence>
<feature type="non-terminal residue" evidence="1">
    <location>
        <position position="1"/>
    </location>
</feature>
<reference evidence="1" key="1">
    <citation type="submission" date="2021-06" db="EMBL/GenBank/DDBJ databases">
        <authorList>
            <person name="Kallberg Y."/>
            <person name="Tangrot J."/>
            <person name="Rosling A."/>
        </authorList>
    </citation>
    <scope>NUCLEOTIDE SEQUENCE</scope>
    <source>
        <strain evidence="1">AU212A</strain>
    </source>
</reference>